<name>W7CZ09_9LIST</name>
<evidence type="ECO:0000313" key="2">
    <source>
        <dbReference type="EMBL" id="EUJ42207.1"/>
    </source>
</evidence>
<reference evidence="2 3" key="1">
    <citation type="submission" date="2012-12" db="EMBL/GenBank/DDBJ databases">
        <title>Novel taxa of Listeriaceae from agricultural environments in the United States.</title>
        <authorList>
            <person name="den Bakker H.C."/>
            <person name="Allred A."/>
            <person name="Warchocki S."/>
            <person name="Wright E.M."/>
            <person name="Burrell A."/>
            <person name="Nightingale K.K."/>
            <person name="Kephart D."/>
            <person name="Wiedmann M."/>
        </authorList>
    </citation>
    <scope>NUCLEOTIDE SEQUENCE [LARGE SCALE GENOMIC DNA]</scope>
    <source>
        <strain evidence="2 3">FSL F6-1037</strain>
    </source>
</reference>
<feature type="region of interest" description="Disordered" evidence="1">
    <location>
        <begin position="88"/>
        <end position="120"/>
    </location>
</feature>
<evidence type="ECO:0000313" key="3">
    <source>
        <dbReference type="Proteomes" id="UP000019243"/>
    </source>
</evidence>
<dbReference type="EMBL" id="AODH01000001">
    <property type="protein sequence ID" value="EUJ42207.1"/>
    <property type="molecule type" value="Genomic_DNA"/>
</dbReference>
<organism evidence="2 3">
    <name type="scientific">Brochothrix campestris FSL F6-1037</name>
    <dbReference type="NCBI Taxonomy" id="1265861"/>
    <lineage>
        <taxon>Bacteria</taxon>
        <taxon>Bacillati</taxon>
        <taxon>Bacillota</taxon>
        <taxon>Bacilli</taxon>
        <taxon>Bacillales</taxon>
        <taxon>Listeriaceae</taxon>
        <taxon>Brochothrix</taxon>
    </lineage>
</organism>
<comment type="caution">
    <text evidence="2">The sequence shown here is derived from an EMBL/GenBank/DDBJ whole genome shotgun (WGS) entry which is preliminary data.</text>
</comment>
<accession>W7CZ09</accession>
<sequence length="120" mass="13865">MAVTRESEAVQLCESDCFILNINDRIEKTPLNHEEAVYVELAINSIFFASQYPAFFHTAFFIGESMSCVLLRKQMAELCLIDFSSDSLKKNKTNHRPPSSHSYYDTTIQTRKYARKRSTQ</sequence>
<dbReference type="RefSeq" id="WP_156921066.1">
    <property type="nucleotide sequence ID" value="NZ_AODH01000001.1"/>
</dbReference>
<dbReference type="Proteomes" id="UP000019243">
    <property type="component" value="Unassembled WGS sequence"/>
</dbReference>
<gene>
    <name evidence="2" type="ORF">BCAMP_00380</name>
</gene>
<feature type="compositionally biased region" description="Polar residues" evidence="1">
    <location>
        <begin position="96"/>
        <end position="110"/>
    </location>
</feature>
<dbReference type="STRING" id="1265861.BCAMP_00380"/>
<protein>
    <submittedName>
        <fullName evidence="2">Uncharacterized protein</fullName>
    </submittedName>
</protein>
<keyword evidence="3" id="KW-1185">Reference proteome</keyword>
<proteinExistence type="predicted"/>
<dbReference type="AlphaFoldDB" id="W7CZ09"/>
<evidence type="ECO:0000256" key="1">
    <source>
        <dbReference type="SAM" id="MobiDB-lite"/>
    </source>
</evidence>